<name>A0A4R8VJA8_9MICO</name>
<dbReference type="InterPro" id="IPR037401">
    <property type="entry name" value="SnoaL-like"/>
</dbReference>
<evidence type="ECO:0000259" key="1">
    <source>
        <dbReference type="Pfam" id="PF12680"/>
    </source>
</evidence>
<proteinExistence type="predicted"/>
<dbReference type="EMBL" id="SOFE01000023">
    <property type="protein sequence ID" value="TFB82990.1"/>
    <property type="molecule type" value="Genomic_DNA"/>
</dbReference>
<dbReference type="SUPFAM" id="SSF54427">
    <property type="entry name" value="NTF2-like"/>
    <property type="match status" value="1"/>
</dbReference>
<evidence type="ECO:0000313" key="2">
    <source>
        <dbReference type="EMBL" id="TFB82990.1"/>
    </source>
</evidence>
<dbReference type="InterPro" id="IPR032710">
    <property type="entry name" value="NTF2-like_dom_sf"/>
</dbReference>
<dbReference type="AlphaFoldDB" id="A0A4R8VJA8"/>
<evidence type="ECO:0000313" key="3">
    <source>
        <dbReference type="Proteomes" id="UP000297963"/>
    </source>
</evidence>
<gene>
    <name evidence="2" type="ORF">E3O11_14270</name>
</gene>
<dbReference type="Pfam" id="PF12680">
    <property type="entry name" value="SnoaL_2"/>
    <property type="match status" value="1"/>
</dbReference>
<organism evidence="2 3">
    <name type="scientific">Cryobacterium levicorallinum</name>
    <dbReference type="NCBI Taxonomy" id="995038"/>
    <lineage>
        <taxon>Bacteria</taxon>
        <taxon>Bacillati</taxon>
        <taxon>Actinomycetota</taxon>
        <taxon>Actinomycetes</taxon>
        <taxon>Micrococcales</taxon>
        <taxon>Microbacteriaceae</taxon>
        <taxon>Cryobacterium</taxon>
    </lineage>
</organism>
<comment type="caution">
    <text evidence="2">The sequence shown here is derived from an EMBL/GenBank/DDBJ whole genome shotgun (WGS) entry which is preliminary data.</text>
</comment>
<feature type="domain" description="SnoaL-like" evidence="1">
    <location>
        <begin position="13"/>
        <end position="80"/>
    </location>
</feature>
<dbReference type="Proteomes" id="UP000297963">
    <property type="component" value="Unassembled WGS sequence"/>
</dbReference>
<reference evidence="2 3" key="1">
    <citation type="submission" date="2019-03" db="EMBL/GenBank/DDBJ databases">
        <title>Genomics of glacier-inhabiting Cryobacterium strains.</title>
        <authorList>
            <person name="Liu Q."/>
            <person name="Xin Y.-H."/>
        </authorList>
    </citation>
    <scope>NUCLEOTIDE SEQUENCE [LARGE SCALE GENOMIC DNA]</scope>
    <source>
        <strain evidence="2 3">Hh34</strain>
    </source>
</reference>
<accession>A0A4R8VJA8</accession>
<sequence length="148" mass="16414">MGEELTCEVIGGFLEACNDYDLDAIMGYFANDCVVSMPRGTPPRGDQYVGKDEVRASLAKRFEGIPNVHYGSDQRWVCGDDFGYPSGPRPKLRRGPREESAHSLGACARCKPSQQIVWRDVCDWADRRYRLGQEHSGETVGGARSCGH</sequence>
<dbReference type="Gene3D" id="3.10.450.50">
    <property type="match status" value="1"/>
</dbReference>
<protein>
    <submittedName>
        <fullName evidence="2">Nuclear transport factor 2 family protein</fullName>
    </submittedName>
</protein>
<dbReference type="RefSeq" id="WP_092448537.1">
    <property type="nucleotide sequence ID" value="NZ_BKAC01000001.1"/>
</dbReference>